<accession>A0A5A7RB07</accession>
<evidence type="ECO:0000313" key="2">
    <source>
        <dbReference type="Proteomes" id="UP000325081"/>
    </source>
</evidence>
<name>A0A5A7RB07_STRAF</name>
<sequence length="119" mass="14194">MALDDHEQYSYKDKAFTGHRFHKSFINPQFDERGDVNPVVLREHAHVEKTRLQVFLGWILSEVYQELDFDFEDPNLQENHIIWKHVLIHHLKSYVQLMQTGLPYTNETHTSLLNYTVSL</sequence>
<organism evidence="1 2">
    <name type="scientific">Striga asiatica</name>
    <name type="common">Asiatic witchweed</name>
    <name type="synonym">Buchnera asiatica</name>
    <dbReference type="NCBI Taxonomy" id="4170"/>
    <lineage>
        <taxon>Eukaryota</taxon>
        <taxon>Viridiplantae</taxon>
        <taxon>Streptophyta</taxon>
        <taxon>Embryophyta</taxon>
        <taxon>Tracheophyta</taxon>
        <taxon>Spermatophyta</taxon>
        <taxon>Magnoliopsida</taxon>
        <taxon>eudicotyledons</taxon>
        <taxon>Gunneridae</taxon>
        <taxon>Pentapetalae</taxon>
        <taxon>asterids</taxon>
        <taxon>lamiids</taxon>
        <taxon>Lamiales</taxon>
        <taxon>Orobanchaceae</taxon>
        <taxon>Buchnereae</taxon>
        <taxon>Striga</taxon>
    </lineage>
</organism>
<comment type="caution">
    <text evidence="1">The sequence shown here is derived from an EMBL/GenBank/DDBJ whole genome shotgun (WGS) entry which is preliminary data.</text>
</comment>
<keyword evidence="2" id="KW-1185">Reference proteome</keyword>
<protein>
    <submittedName>
        <fullName evidence="1">Cytochrome P450 2C20</fullName>
    </submittedName>
</protein>
<dbReference type="Proteomes" id="UP000325081">
    <property type="component" value="Unassembled WGS sequence"/>
</dbReference>
<dbReference type="AlphaFoldDB" id="A0A5A7RB07"/>
<proteinExistence type="predicted"/>
<evidence type="ECO:0000313" key="1">
    <source>
        <dbReference type="EMBL" id="GER53554.1"/>
    </source>
</evidence>
<dbReference type="EMBL" id="BKCP01010626">
    <property type="protein sequence ID" value="GER53554.1"/>
    <property type="molecule type" value="Genomic_DNA"/>
</dbReference>
<reference evidence="2" key="1">
    <citation type="journal article" date="2019" name="Curr. Biol.">
        <title>Genome Sequence of Striga asiatica Provides Insight into the Evolution of Plant Parasitism.</title>
        <authorList>
            <person name="Yoshida S."/>
            <person name="Kim S."/>
            <person name="Wafula E.K."/>
            <person name="Tanskanen J."/>
            <person name="Kim Y.M."/>
            <person name="Honaas L."/>
            <person name="Yang Z."/>
            <person name="Spallek T."/>
            <person name="Conn C.E."/>
            <person name="Ichihashi Y."/>
            <person name="Cheong K."/>
            <person name="Cui S."/>
            <person name="Der J.P."/>
            <person name="Gundlach H."/>
            <person name="Jiao Y."/>
            <person name="Hori C."/>
            <person name="Ishida J.K."/>
            <person name="Kasahara H."/>
            <person name="Kiba T."/>
            <person name="Kim M.S."/>
            <person name="Koo N."/>
            <person name="Laohavisit A."/>
            <person name="Lee Y.H."/>
            <person name="Lumba S."/>
            <person name="McCourt P."/>
            <person name="Mortimer J.C."/>
            <person name="Mutuku J.M."/>
            <person name="Nomura T."/>
            <person name="Sasaki-Sekimoto Y."/>
            <person name="Seto Y."/>
            <person name="Wang Y."/>
            <person name="Wakatake T."/>
            <person name="Sakakibara H."/>
            <person name="Demura T."/>
            <person name="Yamaguchi S."/>
            <person name="Yoneyama K."/>
            <person name="Manabe R.I."/>
            <person name="Nelson D.C."/>
            <person name="Schulman A.H."/>
            <person name="Timko M.P."/>
            <person name="dePamphilis C.W."/>
            <person name="Choi D."/>
            <person name="Shirasu K."/>
        </authorList>
    </citation>
    <scope>NUCLEOTIDE SEQUENCE [LARGE SCALE GENOMIC DNA]</scope>
    <source>
        <strain evidence="2">cv. UVA1</strain>
    </source>
</reference>
<gene>
    <name evidence="1" type="ORF">STAS_31087</name>
</gene>